<dbReference type="OrthoDB" id="4250781at2759"/>
<accession>A8PVI2</accession>
<evidence type="ECO:0000256" key="1">
    <source>
        <dbReference type="ARBA" id="ARBA00009893"/>
    </source>
</evidence>
<dbReference type="VEuPathDB" id="FungiDB:MGL_0875"/>
<organism evidence="3 4">
    <name type="scientific">Malassezia globosa (strain ATCC MYA-4612 / CBS 7966)</name>
    <name type="common">Dandruff-associated fungus</name>
    <dbReference type="NCBI Taxonomy" id="425265"/>
    <lineage>
        <taxon>Eukaryota</taxon>
        <taxon>Fungi</taxon>
        <taxon>Dikarya</taxon>
        <taxon>Basidiomycota</taxon>
        <taxon>Ustilaginomycotina</taxon>
        <taxon>Malasseziomycetes</taxon>
        <taxon>Malasseziales</taxon>
        <taxon>Malasseziaceae</taxon>
        <taxon>Malassezia</taxon>
    </lineage>
</organism>
<dbReference type="KEGG" id="mgl:MGL_0875"/>
<evidence type="ECO:0000259" key="2">
    <source>
        <dbReference type="SMART" id="SM01006"/>
    </source>
</evidence>
<keyword evidence="4" id="KW-1185">Reference proteome</keyword>
<dbReference type="Gene3D" id="3.40.630.30">
    <property type="match status" value="1"/>
</dbReference>
<sequence>MSALLRRELHAPTVVASRTYPLCIGADTRLYIHVEHDAHESKLPTDNGTAAVEQGRIVHLIRIDASVDALSAPDAVMRVLSPCAPYTHPSQEPNDNSLVARAQRMAQASLNKDLTFVQVWTCLYAFFTLWPDQEWFVLTSDEQDPWRLPLLASGLAIPHPAHVNASYNVSSTPQAHVNAHGHAPLLVSRAAFWQGAGPFGPSIWVPTLEPGTTFPVVLGTHKLSAHGVTTTSLHPFRAPPKTMDTGVAARSLPIYRRFIPELGQTLTFRCASSASDMDVDLLHKWHATERVNTGWRQDMPREAHKKYLEEQEASSDSLALIGEWDGEPFGYMEVYYAKESALRTYFDAGDFDRGFHALVGEERFRGPHRVRSWMGSLIHMLFLLDPRTMRVVSEPRASNVKMVEYECLCGGHVEKLIDLPHKRAALVYIPRERFFQLCALGPLPSNSSHDASRSA</sequence>
<dbReference type="SUPFAM" id="SSF55729">
    <property type="entry name" value="Acyl-CoA N-acyltransferases (Nat)"/>
    <property type="match status" value="1"/>
</dbReference>
<evidence type="ECO:0000313" key="4">
    <source>
        <dbReference type="Proteomes" id="UP000008837"/>
    </source>
</evidence>
<dbReference type="STRING" id="425265.A8PVI2"/>
<dbReference type="EMBL" id="AAYY01000003">
    <property type="protein sequence ID" value="EDP44393.1"/>
    <property type="molecule type" value="Genomic_DNA"/>
</dbReference>
<dbReference type="GeneID" id="5855913"/>
<dbReference type="AlphaFoldDB" id="A8PVI2"/>
<dbReference type="SMART" id="SM01006">
    <property type="entry name" value="AlcB"/>
    <property type="match status" value="1"/>
</dbReference>
<comment type="similarity">
    <text evidence="1">Belongs to the lysine N-acyltransferase MbtK family.</text>
</comment>
<dbReference type="InterPro" id="IPR019432">
    <property type="entry name" value="Acyltransferase_MbtK/IucB-like"/>
</dbReference>
<protein>
    <recommendedName>
        <fullName evidence="2">Acyltransferase MbtK/IucB-like conserved domain-containing protein</fullName>
    </recommendedName>
</protein>
<dbReference type="InterPro" id="IPR016181">
    <property type="entry name" value="Acyl_CoA_acyltransferase"/>
</dbReference>
<feature type="domain" description="Acyltransferase MbtK/IucB-like conserved" evidence="2">
    <location>
        <begin position="269"/>
        <end position="318"/>
    </location>
</feature>
<dbReference type="OMA" id="VTAWWSS"/>
<comment type="caution">
    <text evidence="3">The sequence shown here is derived from an EMBL/GenBank/DDBJ whole genome shotgun (WGS) entry which is preliminary data.</text>
</comment>
<proteinExistence type="inferred from homology"/>
<reference evidence="3 4" key="1">
    <citation type="journal article" date="2007" name="Proc. Natl. Acad. Sci. U.S.A.">
        <title>Dandruff-associated Malassezia genomes reveal convergent and divergent virulence traits shared with plant and human fungal pathogens.</title>
        <authorList>
            <person name="Xu J."/>
            <person name="Saunders C.W."/>
            <person name="Hu P."/>
            <person name="Grant R.A."/>
            <person name="Boekhout T."/>
            <person name="Kuramae E.E."/>
            <person name="Kronstad J.W."/>
            <person name="Deangelis Y.M."/>
            <person name="Reeder N.L."/>
            <person name="Johnstone K.R."/>
            <person name="Leland M."/>
            <person name="Fieno A.M."/>
            <person name="Begley W.M."/>
            <person name="Sun Y."/>
            <person name="Lacey M.P."/>
            <person name="Chaudhary T."/>
            <person name="Keough T."/>
            <person name="Chu L."/>
            <person name="Sears R."/>
            <person name="Yuan B."/>
            <person name="Dawson T.L.Jr."/>
        </authorList>
    </citation>
    <scope>NUCLEOTIDE SEQUENCE [LARGE SCALE GENOMIC DNA]</scope>
    <source>
        <strain evidence="4">ATCC MYA-4612 / CBS 7966</strain>
    </source>
</reference>
<dbReference type="Proteomes" id="UP000008837">
    <property type="component" value="Unassembled WGS sequence"/>
</dbReference>
<dbReference type="GO" id="GO:0019290">
    <property type="term" value="P:siderophore biosynthetic process"/>
    <property type="evidence" value="ECO:0007669"/>
    <property type="project" value="InterPro"/>
</dbReference>
<dbReference type="PANTHER" id="PTHR31438:SF1">
    <property type="entry name" value="LYSINE N-ACYLTRANSFERASE C17G9.06C-RELATED"/>
    <property type="match status" value="1"/>
</dbReference>
<dbReference type="GO" id="GO:0016410">
    <property type="term" value="F:N-acyltransferase activity"/>
    <property type="evidence" value="ECO:0007669"/>
    <property type="project" value="TreeGrafter"/>
</dbReference>
<dbReference type="PANTHER" id="PTHR31438">
    <property type="entry name" value="LYSINE N-ACYLTRANSFERASE C17G9.06C-RELATED"/>
    <property type="match status" value="1"/>
</dbReference>
<dbReference type="Pfam" id="PF13523">
    <property type="entry name" value="Acetyltransf_8"/>
    <property type="match status" value="1"/>
</dbReference>
<dbReference type="RefSeq" id="XP_001731607.1">
    <property type="nucleotide sequence ID" value="XM_001731555.1"/>
</dbReference>
<dbReference type="InParanoid" id="A8PVI2"/>
<gene>
    <name evidence="3" type="ORF">MGL_0875</name>
</gene>
<name>A8PVI2_MALGO</name>
<evidence type="ECO:0000313" key="3">
    <source>
        <dbReference type="EMBL" id="EDP44393.1"/>
    </source>
</evidence>